<protein>
    <recommendedName>
        <fullName evidence="4">DUF3137 domain-containing protein</fullName>
    </recommendedName>
</protein>
<keyword evidence="1" id="KW-0472">Membrane</keyword>
<organism evidence="2 3">
    <name type="scientific">Mycoplasmopsis felifaucium</name>
    <dbReference type="NCBI Taxonomy" id="35768"/>
    <lineage>
        <taxon>Bacteria</taxon>
        <taxon>Bacillati</taxon>
        <taxon>Mycoplasmatota</taxon>
        <taxon>Mycoplasmoidales</taxon>
        <taxon>Metamycoplasmataceae</taxon>
        <taxon>Mycoplasmopsis</taxon>
    </lineage>
</organism>
<feature type="transmembrane region" description="Helical" evidence="1">
    <location>
        <begin position="82"/>
        <end position="103"/>
    </location>
</feature>
<dbReference type="Proteomes" id="UP001477443">
    <property type="component" value="Chromosome"/>
</dbReference>
<reference evidence="2" key="1">
    <citation type="submission" date="2024-03" db="EMBL/GenBank/DDBJ databases">
        <title>Complete genome sequence of Mycoplasma felifaucium Z921 isolated from the trachea of a cheetah.</title>
        <authorList>
            <person name="Spergser J."/>
        </authorList>
    </citation>
    <scope>NUCLEOTIDE SEQUENCE [LARGE SCALE GENOMIC DNA]</scope>
    <source>
        <strain evidence="2">Z921</strain>
    </source>
</reference>
<keyword evidence="1" id="KW-1133">Transmembrane helix</keyword>
<evidence type="ECO:0000313" key="3">
    <source>
        <dbReference type="Proteomes" id="UP001477443"/>
    </source>
</evidence>
<gene>
    <name evidence="2" type="ORF">WG617_00365</name>
</gene>
<name>A0ABZ2RPY4_9BACT</name>
<accession>A0ABZ2RPY4</accession>
<keyword evidence="1" id="KW-0812">Transmembrane</keyword>
<proteinExistence type="predicted"/>
<feature type="transmembrane region" description="Helical" evidence="1">
    <location>
        <begin position="41"/>
        <end position="62"/>
    </location>
</feature>
<keyword evidence="3" id="KW-1185">Reference proteome</keyword>
<dbReference type="EMBL" id="CP148067">
    <property type="protein sequence ID" value="WXL29099.1"/>
    <property type="molecule type" value="Genomic_DNA"/>
</dbReference>
<dbReference type="RefSeq" id="WP_338822698.1">
    <property type="nucleotide sequence ID" value="NZ_CP148067.1"/>
</dbReference>
<evidence type="ECO:0000313" key="2">
    <source>
        <dbReference type="EMBL" id="WXL29099.1"/>
    </source>
</evidence>
<evidence type="ECO:0008006" key="4">
    <source>
        <dbReference type="Google" id="ProtNLM"/>
    </source>
</evidence>
<sequence>MNANISMTNYDAVRKELDIQSKEFYDKLMKEKQNPSAKKAFIFKLVWMILFALVPLFLIVLISVNSVKNTSISENALKFTSWTFFGLIILVLLTGSYILTLYFGQKLLVKQVAYKMINVHKVLPSIFNNYGITLLNDPEETNNSMNESIYKTDEYVKNLYPNEADNIKITSDKAYVLKDNDTNDKWIIKYASVQKNNTDKSEHVLIFKGEIANNIEESFYGFYQGDLLSSIIKNENKEYKLINKQMQLFSTSNIFKDESIQKLQTFYDEYNLSSKNFGFNYVWENKKLYIWIKTSTKLFDVEKAPDVVGILFNHALLVSLIMQYTRALIIQ</sequence>
<evidence type="ECO:0000256" key="1">
    <source>
        <dbReference type="SAM" id="Phobius"/>
    </source>
</evidence>